<dbReference type="PIRSF" id="PIRSF018005">
    <property type="entry name" value="UCP018005"/>
    <property type="match status" value="1"/>
</dbReference>
<dbReference type="EMBL" id="CAJOBC010002443">
    <property type="protein sequence ID" value="CAF3733494.1"/>
    <property type="molecule type" value="Genomic_DNA"/>
</dbReference>
<evidence type="ECO:0000256" key="1">
    <source>
        <dbReference type="ARBA" id="ARBA00022603"/>
    </source>
</evidence>
<feature type="domain" description="Histidine-specific methyltransferase SAM-dependent" evidence="3">
    <location>
        <begin position="21"/>
        <end position="328"/>
    </location>
</feature>
<dbReference type="InterPro" id="IPR051128">
    <property type="entry name" value="EgtD_Methyltrsf_superfamily"/>
</dbReference>
<evidence type="ECO:0000256" key="2">
    <source>
        <dbReference type="ARBA" id="ARBA00022679"/>
    </source>
</evidence>
<evidence type="ECO:0000313" key="6">
    <source>
        <dbReference type="EMBL" id="CAF3733494.1"/>
    </source>
</evidence>
<keyword evidence="8" id="KW-1185">Reference proteome</keyword>
<dbReference type="Proteomes" id="UP000681722">
    <property type="component" value="Unassembled WGS sequence"/>
</dbReference>
<dbReference type="EMBL" id="CAJNOQ010002443">
    <property type="protein sequence ID" value="CAF0958648.1"/>
    <property type="molecule type" value="Genomic_DNA"/>
</dbReference>
<dbReference type="PANTHER" id="PTHR43397">
    <property type="entry name" value="ERGOTHIONEINE BIOSYNTHESIS PROTEIN 1"/>
    <property type="match status" value="1"/>
</dbReference>
<evidence type="ECO:0000313" key="8">
    <source>
        <dbReference type="Proteomes" id="UP000663829"/>
    </source>
</evidence>
<accession>A0A814DQ32</accession>
<keyword evidence="2" id="KW-0808">Transferase</keyword>
<dbReference type="Proteomes" id="UP000677228">
    <property type="component" value="Unassembled WGS sequence"/>
</dbReference>
<dbReference type="EMBL" id="CAJOBA010033926">
    <property type="protein sequence ID" value="CAF3974367.1"/>
    <property type="molecule type" value="Genomic_DNA"/>
</dbReference>
<evidence type="ECO:0000259" key="3">
    <source>
        <dbReference type="Pfam" id="PF10017"/>
    </source>
</evidence>
<organism evidence="4 8">
    <name type="scientific">Didymodactylos carnosus</name>
    <dbReference type="NCBI Taxonomy" id="1234261"/>
    <lineage>
        <taxon>Eukaryota</taxon>
        <taxon>Metazoa</taxon>
        <taxon>Spiralia</taxon>
        <taxon>Gnathifera</taxon>
        <taxon>Rotifera</taxon>
        <taxon>Eurotatoria</taxon>
        <taxon>Bdelloidea</taxon>
        <taxon>Philodinida</taxon>
        <taxon>Philodinidae</taxon>
        <taxon>Didymodactylos</taxon>
    </lineage>
</organism>
<evidence type="ECO:0000313" key="7">
    <source>
        <dbReference type="EMBL" id="CAF3974367.1"/>
    </source>
</evidence>
<dbReference type="InterPro" id="IPR019257">
    <property type="entry name" value="MeTrfase_dom"/>
</dbReference>
<dbReference type="EMBL" id="CAJNOK010012402">
    <property type="protein sequence ID" value="CAF1162676.1"/>
    <property type="molecule type" value="Genomic_DNA"/>
</dbReference>
<dbReference type="GO" id="GO:0008168">
    <property type="term" value="F:methyltransferase activity"/>
    <property type="evidence" value="ECO:0007669"/>
    <property type="project" value="UniProtKB-KW"/>
</dbReference>
<dbReference type="AlphaFoldDB" id="A0A814DQ32"/>
<dbReference type="Pfam" id="PF10017">
    <property type="entry name" value="Methyltransf_33"/>
    <property type="match status" value="1"/>
</dbReference>
<dbReference type="InterPro" id="IPR017804">
    <property type="entry name" value="MeTrfase_EgtD-like"/>
</dbReference>
<gene>
    <name evidence="4" type="ORF">GPM918_LOCUS11636</name>
    <name evidence="5" type="ORF">OVA965_LOCUS22171</name>
    <name evidence="6" type="ORF">SRO942_LOCUS11637</name>
    <name evidence="7" type="ORF">TMI583_LOCUS22886</name>
</gene>
<evidence type="ECO:0000313" key="4">
    <source>
        <dbReference type="EMBL" id="CAF0958648.1"/>
    </source>
</evidence>
<dbReference type="PANTHER" id="PTHR43397:SF1">
    <property type="entry name" value="ERGOTHIONEINE BIOSYNTHESIS PROTEIN 1"/>
    <property type="match status" value="1"/>
</dbReference>
<evidence type="ECO:0000313" key="5">
    <source>
        <dbReference type="EMBL" id="CAF1162676.1"/>
    </source>
</evidence>
<dbReference type="InterPro" id="IPR029063">
    <property type="entry name" value="SAM-dependent_MTases_sf"/>
</dbReference>
<dbReference type="Proteomes" id="UP000682733">
    <property type="component" value="Unassembled WGS sequence"/>
</dbReference>
<sequence>MNEFKEQELNDDDRQHQDEFHDHVIKGLTSTPKYMDGKYNFDMNGDKILQQAVKGEQYYVYRCELEIVTKHLKEICQVMIADGSPFDLIDLGAGDATKSIHILKYMFSEHPTPDFTYMPIDISSNIISHLKTSLPLILPSLKMIALNGEYFEMLEKAMALSSGRRKVLIFFGQSIGNMAMNEAVLFCQKLRSYLLLGDMLLIGFDLQKHPKTILDAYDDRSGNAARLTLNILQRINRELNSNFDLSKFEHYPTYDPETGCLKIYLLSLLDQQVHIGSELIQFHKYESIHIGFSQKYKIQQIHHLASIAKFKTVKDFFDSKHWFVDSLWICE</sequence>
<reference evidence="4" key="1">
    <citation type="submission" date="2021-02" db="EMBL/GenBank/DDBJ databases">
        <authorList>
            <person name="Nowell W R."/>
        </authorList>
    </citation>
    <scope>NUCLEOTIDE SEQUENCE</scope>
</reference>
<comment type="caution">
    <text evidence="4">The sequence shown here is derived from an EMBL/GenBank/DDBJ whole genome shotgun (WGS) entry which is preliminary data.</text>
</comment>
<dbReference type="Proteomes" id="UP000663829">
    <property type="component" value="Unassembled WGS sequence"/>
</dbReference>
<dbReference type="OrthoDB" id="4190at2759"/>
<proteinExistence type="predicted"/>
<keyword evidence="1" id="KW-0489">Methyltransferase</keyword>
<dbReference type="GO" id="GO:0032259">
    <property type="term" value="P:methylation"/>
    <property type="evidence" value="ECO:0007669"/>
    <property type="project" value="UniProtKB-KW"/>
</dbReference>
<dbReference type="Gene3D" id="3.40.50.150">
    <property type="entry name" value="Vaccinia Virus protein VP39"/>
    <property type="match status" value="1"/>
</dbReference>
<protein>
    <recommendedName>
        <fullName evidence="3">Histidine-specific methyltransferase SAM-dependent domain-containing protein</fullName>
    </recommendedName>
</protein>
<name>A0A814DQ32_9BILA</name>